<dbReference type="Proteomes" id="UP001597229">
    <property type="component" value="Unassembled WGS sequence"/>
</dbReference>
<organism evidence="2 3">
    <name type="scientific">Nocardioides ginsengisoli</name>
    <dbReference type="NCBI Taxonomy" id="363868"/>
    <lineage>
        <taxon>Bacteria</taxon>
        <taxon>Bacillati</taxon>
        <taxon>Actinomycetota</taxon>
        <taxon>Actinomycetes</taxon>
        <taxon>Propionibacteriales</taxon>
        <taxon>Nocardioidaceae</taxon>
        <taxon>Nocardioides</taxon>
    </lineage>
</organism>
<sequence>MGAAIAINDVVVHEGDLHEAIGLDRPPVVQATSLALAGYGFSLDHRVRKAGLPAVAFAYDGKRRVFGEGEPAAVVSADRPVLVRLLASQMTSDERRDPGDGVGGRPGAVPADPPGVRPVGPLTSCLGPLDNERSGLMSRV</sequence>
<evidence type="ECO:0000256" key="1">
    <source>
        <dbReference type="SAM" id="MobiDB-lite"/>
    </source>
</evidence>
<reference evidence="3" key="1">
    <citation type="journal article" date="2019" name="Int. J. Syst. Evol. Microbiol.">
        <title>The Global Catalogue of Microorganisms (GCM) 10K type strain sequencing project: providing services to taxonomists for standard genome sequencing and annotation.</title>
        <authorList>
            <consortium name="The Broad Institute Genomics Platform"/>
            <consortium name="The Broad Institute Genome Sequencing Center for Infectious Disease"/>
            <person name="Wu L."/>
            <person name="Ma J."/>
        </authorList>
    </citation>
    <scope>NUCLEOTIDE SEQUENCE [LARGE SCALE GENOMIC DNA]</scope>
    <source>
        <strain evidence="3">CCUG 52478</strain>
    </source>
</reference>
<accession>A0ABW3W173</accession>
<protein>
    <submittedName>
        <fullName evidence="2">Uncharacterized protein</fullName>
    </submittedName>
</protein>
<evidence type="ECO:0000313" key="2">
    <source>
        <dbReference type="EMBL" id="MFD1248198.1"/>
    </source>
</evidence>
<feature type="region of interest" description="Disordered" evidence="1">
    <location>
        <begin position="89"/>
        <end position="140"/>
    </location>
</feature>
<dbReference type="RefSeq" id="WP_367920680.1">
    <property type="nucleotide sequence ID" value="NZ_BAABAC010000035.1"/>
</dbReference>
<evidence type="ECO:0000313" key="3">
    <source>
        <dbReference type="Proteomes" id="UP001597229"/>
    </source>
</evidence>
<keyword evidence="3" id="KW-1185">Reference proteome</keyword>
<comment type="caution">
    <text evidence="2">The sequence shown here is derived from an EMBL/GenBank/DDBJ whole genome shotgun (WGS) entry which is preliminary data.</text>
</comment>
<proteinExistence type="predicted"/>
<name>A0ABW3W173_9ACTN</name>
<dbReference type="EMBL" id="JBHTLX010000014">
    <property type="protein sequence ID" value="MFD1248198.1"/>
    <property type="molecule type" value="Genomic_DNA"/>
</dbReference>
<gene>
    <name evidence="2" type="ORF">ACFQ3F_10400</name>
</gene>